<dbReference type="EMBL" id="PEYO01000018">
    <property type="protein sequence ID" value="PIU03351.1"/>
    <property type="molecule type" value="Genomic_DNA"/>
</dbReference>
<reference evidence="6" key="1">
    <citation type="submission" date="2017-09" db="EMBL/GenBank/DDBJ databases">
        <title>Depth-based differentiation of microbial function through sediment-hosted aquifers and enrichment of novel symbionts in the deep terrestrial subsurface.</title>
        <authorList>
            <person name="Probst A.J."/>
            <person name="Ladd B."/>
            <person name="Jarett J.K."/>
            <person name="Geller-Mcgrath D.E."/>
            <person name="Sieber C.M.K."/>
            <person name="Emerson J.B."/>
            <person name="Anantharaman K."/>
            <person name="Thomas B.C."/>
            <person name="Malmstrom R."/>
            <person name="Stieglmeier M."/>
            <person name="Klingl A."/>
            <person name="Woyke T."/>
            <person name="Ryan C.M."/>
            <person name="Banfield J.F."/>
        </authorList>
    </citation>
    <scope>NUCLEOTIDE SEQUENCE [LARGE SCALE GENOMIC DNA]</scope>
</reference>
<keyword evidence="3" id="KW-0812">Transmembrane</keyword>
<accession>A0A2M6XCF5</accession>
<dbReference type="InterPro" id="IPR013766">
    <property type="entry name" value="Thioredoxin_domain"/>
</dbReference>
<name>A0A2M6XCF5_9BACT</name>
<sequence length="258" mass="28090">MNQKTFPIIIILVAIASFLLGITVNEKMGKTGQSPFDNTQGKGISPTAGASSSPLSIDNLKKYAADLGLDTQKFNQCLDNGEQANNVKQDLDQATSLQLPGTPSLFVNGRFMWGVFPLNLFKEVIDKELAGTGSNNVSAYSADLQNAAKSQGSQPASFNPKQVKIDIYSTDPQKGPANAKVTLVKFSDFQCPACLAAYPVIEQILQAYPNQIRFVYKQFPLTSIHPYAQKAAEASLCANAQGKFWEYYDKVFNLESGQ</sequence>
<evidence type="ECO:0000256" key="1">
    <source>
        <dbReference type="ARBA" id="ARBA00005791"/>
    </source>
</evidence>
<protein>
    <recommendedName>
        <fullName evidence="4">Thioredoxin domain-containing protein</fullName>
    </recommendedName>
</protein>
<feature type="region of interest" description="Disordered" evidence="2">
    <location>
        <begin position="33"/>
        <end position="53"/>
    </location>
</feature>
<evidence type="ECO:0000259" key="4">
    <source>
        <dbReference type="PROSITE" id="PS51352"/>
    </source>
</evidence>
<dbReference type="Gene3D" id="3.40.30.10">
    <property type="entry name" value="Glutaredoxin"/>
    <property type="match status" value="2"/>
</dbReference>
<evidence type="ECO:0000313" key="6">
    <source>
        <dbReference type="Proteomes" id="UP000228996"/>
    </source>
</evidence>
<dbReference type="AlphaFoldDB" id="A0A2M6XCF5"/>
<dbReference type="SUPFAM" id="SSF52833">
    <property type="entry name" value="Thioredoxin-like"/>
    <property type="match status" value="1"/>
</dbReference>
<feature type="domain" description="Thioredoxin" evidence="4">
    <location>
        <begin position="142"/>
        <end position="258"/>
    </location>
</feature>
<organism evidence="5 6">
    <name type="scientific">Candidatus Shapirobacteria bacterium CG08_land_8_20_14_0_20_39_18</name>
    <dbReference type="NCBI Taxonomy" id="1974883"/>
    <lineage>
        <taxon>Bacteria</taxon>
        <taxon>Candidatus Shapironibacteriota</taxon>
    </lineage>
</organism>
<evidence type="ECO:0000256" key="3">
    <source>
        <dbReference type="SAM" id="Phobius"/>
    </source>
</evidence>
<gene>
    <name evidence="5" type="ORF">COT44_03980</name>
</gene>
<evidence type="ECO:0000256" key="2">
    <source>
        <dbReference type="SAM" id="MobiDB-lite"/>
    </source>
</evidence>
<dbReference type="Pfam" id="PF13462">
    <property type="entry name" value="Thioredoxin_4"/>
    <property type="match status" value="1"/>
</dbReference>
<keyword evidence="3" id="KW-0472">Membrane</keyword>
<dbReference type="Proteomes" id="UP000228996">
    <property type="component" value="Unassembled WGS sequence"/>
</dbReference>
<comment type="similarity">
    <text evidence="1">Belongs to the thioredoxin family. DsbA subfamily.</text>
</comment>
<dbReference type="PANTHER" id="PTHR13887:SF55">
    <property type="entry name" value="SLR0313 PROTEIN"/>
    <property type="match status" value="1"/>
</dbReference>
<dbReference type="InterPro" id="IPR036249">
    <property type="entry name" value="Thioredoxin-like_sf"/>
</dbReference>
<dbReference type="Pfam" id="PF01323">
    <property type="entry name" value="DSBA"/>
    <property type="match status" value="1"/>
</dbReference>
<evidence type="ECO:0000313" key="5">
    <source>
        <dbReference type="EMBL" id="PIU03351.1"/>
    </source>
</evidence>
<dbReference type="GO" id="GO:0016491">
    <property type="term" value="F:oxidoreductase activity"/>
    <property type="evidence" value="ECO:0007669"/>
    <property type="project" value="InterPro"/>
</dbReference>
<dbReference type="CDD" id="cd02972">
    <property type="entry name" value="DsbA_family"/>
    <property type="match status" value="1"/>
</dbReference>
<comment type="caution">
    <text evidence="5">The sequence shown here is derived from an EMBL/GenBank/DDBJ whole genome shotgun (WGS) entry which is preliminary data.</text>
</comment>
<keyword evidence="3" id="KW-1133">Transmembrane helix</keyword>
<feature type="transmembrane region" description="Helical" evidence="3">
    <location>
        <begin position="6"/>
        <end position="24"/>
    </location>
</feature>
<dbReference type="InterPro" id="IPR001853">
    <property type="entry name" value="DSBA-like_thioredoxin_dom"/>
</dbReference>
<dbReference type="PANTHER" id="PTHR13887">
    <property type="entry name" value="GLUTATHIONE S-TRANSFERASE KAPPA"/>
    <property type="match status" value="1"/>
</dbReference>
<proteinExistence type="inferred from homology"/>
<dbReference type="PROSITE" id="PS51352">
    <property type="entry name" value="THIOREDOXIN_2"/>
    <property type="match status" value="1"/>
</dbReference>
<dbReference type="InterPro" id="IPR012336">
    <property type="entry name" value="Thioredoxin-like_fold"/>
</dbReference>